<name>A0A383AQU0_9ZZZZ</name>
<evidence type="ECO:0000313" key="2">
    <source>
        <dbReference type="EMBL" id="SVE10064.1"/>
    </source>
</evidence>
<sequence>MYLNRLLRSVAGLKLMKSTTLGRVNRIVESLLEYLPFNLAYFDYRNSNSRANRICGYCLALIFSLLAGTSSAEPNSDPGTSGSRASGAQSTSYTQPTASETQKNTGSNE</sequence>
<accession>A0A383AQU0</accession>
<dbReference type="AlphaFoldDB" id="A0A383AQU0"/>
<protein>
    <submittedName>
        <fullName evidence="2">Uncharacterized protein</fullName>
    </submittedName>
</protein>
<evidence type="ECO:0000256" key="1">
    <source>
        <dbReference type="SAM" id="MobiDB-lite"/>
    </source>
</evidence>
<organism evidence="2">
    <name type="scientific">marine metagenome</name>
    <dbReference type="NCBI Taxonomy" id="408172"/>
    <lineage>
        <taxon>unclassified sequences</taxon>
        <taxon>metagenomes</taxon>
        <taxon>ecological metagenomes</taxon>
    </lineage>
</organism>
<dbReference type="EMBL" id="UINC01194127">
    <property type="protein sequence ID" value="SVE10064.1"/>
    <property type="molecule type" value="Genomic_DNA"/>
</dbReference>
<feature type="non-terminal residue" evidence="2">
    <location>
        <position position="109"/>
    </location>
</feature>
<gene>
    <name evidence="2" type="ORF">METZ01_LOCUS462918</name>
</gene>
<reference evidence="2" key="1">
    <citation type="submission" date="2018-05" db="EMBL/GenBank/DDBJ databases">
        <authorList>
            <person name="Lanie J.A."/>
            <person name="Ng W.-L."/>
            <person name="Kazmierczak K.M."/>
            <person name="Andrzejewski T.M."/>
            <person name="Davidsen T.M."/>
            <person name="Wayne K.J."/>
            <person name="Tettelin H."/>
            <person name="Glass J.I."/>
            <person name="Rusch D."/>
            <person name="Podicherti R."/>
            <person name="Tsui H.-C.T."/>
            <person name="Winkler M.E."/>
        </authorList>
    </citation>
    <scope>NUCLEOTIDE SEQUENCE</scope>
</reference>
<feature type="region of interest" description="Disordered" evidence="1">
    <location>
        <begin position="70"/>
        <end position="109"/>
    </location>
</feature>
<proteinExistence type="predicted"/>